<evidence type="ECO:0000256" key="2">
    <source>
        <dbReference type="ARBA" id="ARBA00010581"/>
    </source>
</evidence>
<evidence type="ECO:0000256" key="3">
    <source>
        <dbReference type="ARBA" id="ARBA00022692"/>
    </source>
</evidence>
<sequence>MTLYRDVTDKPWNTVGLPDGIDPKPTFQAPNEKVALIVFVIVASVLFSLLTVSYYLRILWGGGDWVPIAEPAMLWVNTGVLIAASIMFHLALIQGRRQTSVRFPSAAALSSLTGGILTLLFIIGQNAVWQTLVQSGLTLQSNPANSFFYLLTGVHILHLIGGLWVWSRAQLRMMRKNDIEQTRLSLELCAWYWHFLLLVWFGLFYVLSTT</sequence>
<dbReference type="GO" id="GO:0019646">
    <property type="term" value="P:aerobic electron transport chain"/>
    <property type="evidence" value="ECO:0007669"/>
    <property type="project" value="InterPro"/>
</dbReference>
<dbReference type="PATRIC" id="fig|1249552.3.peg.30"/>
<dbReference type="AlphaFoldDB" id="A0A0S2K8Z9"/>
<protein>
    <submittedName>
        <fullName evidence="9">Cytochrome C oxidase</fullName>
    </submittedName>
</protein>
<feature type="domain" description="Heme-copper oxidase subunit III family profile" evidence="8">
    <location>
        <begin position="1"/>
        <end position="210"/>
    </location>
</feature>
<feature type="transmembrane region" description="Helical" evidence="7">
    <location>
        <begin position="72"/>
        <end position="93"/>
    </location>
</feature>
<dbReference type="InterPro" id="IPR000298">
    <property type="entry name" value="Cyt_c_oxidase-like_su3"/>
</dbReference>
<feature type="transmembrane region" description="Helical" evidence="7">
    <location>
        <begin position="105"/>
        <end position="127"/>
    </location>
</feature>
<evidence type="ECO:0000313" key="9">
    <source>
        <dbReference type="EMBL" id="ALO44728.1"/>
    </source>
</evidence>
<dbReference type="GO" id="GO:0005886">
    <property type="term" value="C:plasma membrane"/>
    <property type="evidence" value="ECO:0007669"/>
    <property type="project" value="UniProtKB-SubCell"/>
</dbReference>
<dbReference type="InterPro" id="IPR013833">
    <property type="entry name" value="Cyt_c_oxidase_su3_a-hlx"/>
</dbReference>
<keyword evidence="4 7" id="KW-1133">Transmembrane helix</keyword>
<dbReference type="SUPFAM" id="SSF81452">
    <property type="entry name" value="Cytochrome c oxidase subunit III-like"/>
    <property type="match status" value="1"/>
</dbReference>
<dbReference type="OrthoDB" id="9808200at2"/>
<feature type="transmembrane region" description="Helical" evidence="7">
    <location>
        <begin position="188"/>
        <end position="207"/>
    </location>
</feature>
<dbReference type="GO" id="GO:0004129">
    <property type="term" value="F:cytochrome-c oxidase activity"/>
    <property type="evidence" value="ECO:0007669"/>
    <property type="project" value="InterPro"/>
</dbReference>
<evidence type="ECO:0000256" key="5">
    <source>
        <dbReference type="ARBA" id="ARBA00023136"/>
    </source>
</evidence>
<feature type="transmembrane region" description="Helical" evidence="7">
    <location>
        <begin position="147"/>
        <end position="167"/>
    </location>
</feature>
<proteinExistence type="inferred from homology"/>
<evidence type="ECO:0000256" key="1">
    <source>
        <dbReference type="ARBA" id="ARBA00004141"/>
    </source>
</evidence>
<dbReference type="Gene3D" id="1.20.120.80">
    <property type="entry name" value="Cytochrome c oxidase, subunit III, four-helix bundle"/>
    <property type="match status" value="1"/>
</dbReference>
<evidence type="ECO:0000256" key="4">
    <source>
        <dbReference type="ARBA" id="ARBA00022989"/>
    </source>
</evidence>
<keyword evidence="3 6" id="KW-0812">Transmembrane</keyword>
<dbReference type="PROSITE" id="PS50253">
    <property type="entry name" value="COX3"/>
    <property type="match status" value="1"/>
</dbReference>
<dbReference type="KEGG" id="pspi:PS2015_30"/>
<dbReference type="RefSeq" id="WP_058020263.1">
    <property type="nucleotide sequence ID" value="NZ_CP013189.1"/>
</dbReference>
<dbReference type="PANTHER" id="PTHR11403:SF10">
    <property type="entry name" value="CYTOCHROME C OXIDASE"/>
    <property type="match status" value="1"/>
</dbReference>
<organism evidence="9 10">
    <name type="scientific">Pseudohongiella spirulinae</name>
    <dbReference type="NCBI Taxonomy" id="1249552"/>
    <lineage>
        <taxon>Bacteria</taxon>
        <taxon>Pseudomonadati</taxon>
        <taxon>Pseudomonadota</taxon>
        <taxon>Gammaproteobacteria</taxon>
        <taxon>Pseudomonadales</taxon>
        <taxon>Pseudohongiellaceae</taxon>
        <taxon>Pseudohongiella</taxon>
    </lineage>
</organism>
<evidence type="ECO:0000256" key="7">
    <source>
        <dbReference type="SAM" id="Phobius"/>
    </source>
</evidence>
<comment type="subcellular location">
    <subcellularLocation>
        <location evidence="6">Cell membrane</location>
        <topology evidence="6">Multi-pass membrane protein</topology>
    </subcellularLocation>
    <subcellularLocation>
        <location evidence="1">Membrane</location>
        <topology evidence="1">Multi-pass membrane protein</topology>
    </subcellularLocation>
</comment>
<evidence type="ECO:0000256" key="6">
    <source>
        <dbReference type="RuleBase" id="RU003376"/>
    </source>
</evidence>
<keyword evidence="10" id="KW-1185">Reference proteome</keyword>
<evidence type="ECO:0000259" key="8">
    <source>
        <dbReference type="PROSITE" id="PS50253"/>
    </source>
</evidence>
<reference evidence="9 10" key="1">
    <citation type="submission" date="2015-11" db="EMBL/GenBank/DDBJ databases">
        <authorList>
            <person name="Zhang Y."/>
            <person name="Guo Z."/>
        </authorList>
    </citation>
    <scope>NUCLEOTIDE SEQUENCE [LARGE SCALE GENOMIC DNA]</scope>
    <source>
        <strain evidence="9 10">KCTC 32221</strain>
    </source>
</reference>
<dbReference type="EMBL" id="CP013189">
    <property type="protein sequence ID" value="ALO44728.1"/>
    <property type="molecule type" value="Genomic_DNA"/>
</dbReference>
<dbReference type="Pfam" id="PF00510">
    <property type="entry name" value="COX3"/>
    <property type="match status" value="1"/>
</dbReference>
<feature type="transmembrane region" description="Helical" evidence="7">
    <location>
        <begin position="34"/>
        <end position="60"/>
    </location>
</feature>
<accession>A0A0S2K8Z9</accession>
<dbReference type="PANTHER" id="PTHR11403">
    <property type="entry name" value="CYTOCHROME C OXIDASE SUBUNIT III"/>
    <property type="match status" value="1"/>
</dbReference>
<dbReference type="InterPro" id="IPR024791">
    <property type="entry name" value="Cyt_c/ubiquinol_Oxase_su3"/>
</dbReference>
<keyword evidence="5 7" id="KW-0472">Membrane</keyword>
<evidence type="ECO:0000313" key="10">
    <source>
        <dbReference type="Proteomes" id="UP000065641"/>
    </source>
</evidence>
<dbReference type="STRING" id="1249552.PS2015_30"/>
<gene>
    <name evidence="9" type="ORF">PS2015_30</name>
</gene>
<name>A0A0S2K8Z9_9GAMM</name>
<dbReference type="InterPro" id="IPR035973">
    <property type="entry name" value="Cyt_c_oxidase_su3-like_sf"/>
</dbReference>
<dbReference type="Proteomes" id="UP000065641">
    <property type="component" value="Chromosome"/>
</dbReference>
<comment type="similarity">
    <text evidence="2 6">Belongs to the cytochrome c oxidase subunit 3 family.</text>
</comment>